<dbReference type="Pfam" id="PF01575">
    <property type="entry name" value="MaoC_dehydratas"/>
    <property type="match status" value="1"/>
</dbReference>
<comment type="caution">
    <text evidence="2">The sequence shown here is derived from an EMBL/GenBank/DDBJ whole genome shotgun (WGS) entry which is preliminary data.</text>
</comment>
<dbReference type="Proteomes" id="UP000748108">
    <property type="component" value="Unassembled WGS sequence"/>
</dbReference>
<dbReference type="PANTHER" id="PTHR43664:SF1">
    <property type="entry name" value="BETA-METHYLMALYL-COA DEHYDRATASE"/>
    <property type="match status" value="1"/>
</dbReference>
<reference evidence="2" key="1">
    <citation type="journal article" date="2021" name="Microbiology">
        <title>Metagenomic Analysis of the Microbial Community in the Underground Coal Fire Area (Kemerovo Region, Russia) Revealed Predominance of Thermophilic Members of the Phyla Deinococcus-thermus, Aquificae, and Firmicutes.</title>
        <authorList>
            <person name="Kadnikov V."/>
            <person name="Mardanov A.V."/>
            <person name="Beletsky A.V."/>
            <person name="Karnachuk O.V."/>
            <person name="Ravin N.V."/>
        </authorList>
    </citation>
    <scope>NUCLEOTIDE SEQUENCE</scope>
    <source>
        <strain evidence="2">RBS10-49</strain>
    </source>
</reference>
<evidence type="ECO:0000313" key="3">
    <source>
        <dbReference type="Proteomes" id="UP000748108"/>
    </source>
</evidence>
<feature type="domain" description="MaoC-like" evidence="1">
    <location>
        <begin position="16"/>
        <end position="110"/>
    </location>
</feature>
<protein>
    <submittedName>
        <fullName evidence="2">MaoC family dehydratase N-terminal domain-containing protein</fullName>
    </submittedName>
</protein>
<evidence type="ECO:0000313" key="2">
    <source>
        <dbReference type="EMBL" id="MBT9281726.1"/>
    </source>
</evidence>
<organism evidence="2 3">
    <name type="scientific">Hydrogenibacillus schlegelii</name>
    <name type="common">Bacillus schlegelii</name>
    <dbReference type="NCBI Taxonomy" id="1484"/>
    <lineage>
        <taxon>Bacteria</taxon>
        <taxon>Bacillati</taxon>
        <taxon>Bacillota</taxon>
        <taxon>Bacilli</taxon>
        <taxon>Bacillales</taxon>
        <taxon>Bacillales Family X. Incertae Sedis</taxon>
        <taxon>Hydrogenibacillus</taxon>
    </lineage>
</organism>
<dbReference type="InterPro" id="IPR052342">
    <property type="entry name" value="MCH/BMMD"/>
</dbReference>
<evidence type="ECO:0000259" key="1">
    <source>
        <dbReference type="Pfam" id="PF01575"/>
    </source>
</evidence>
<accession>A0A947D050</accession>
<dbReference type="SUPFAM" id="SSF54637">
    <property type="entry name" value="Thioesterase/thiol ester dehydrase-isomerase"/>
    <property type="match status" value="1"/>
</dbReference>
<dbReference type="Gene3D" id="3.10.129.10">
    <property type="entry name" value="Hotdog Thioesterase"/>
    <property type="match status" value="1"/>
</dbReference>
<dbReference type="EMBL" id="JAHHQF010000043">
    <property type="protein sequence ID" value="MBT9281726.1"/>
    <property type="molecule type" value="Genomic_DNA"/>
</dbReference>
<gene>
    <name evidence="2" type="ORF">KM312_03565</name>
</gene>
<dbReference type="InterPro" id="IPR029069">
    <property type="entry name" value="HotDog_dom_sf"/>
</dbReference>
<dbReference type="PANTHER" id="PTHR43664">
    <property type="entry name" value="MONOAMINE OXIDASE-RELATED"/>
    <property type="match status" value="1"/>
</dbReference>
<name>A0A947D050_HYDSH</name>
<dbReference type="InterPro" id="IPR002539">
    <property type="entry name" value="MaoC-like_dom"/>
</dbReference>
<sequence length="152" mass="17003">MRFDRPFERYVVGERHRSRGRTVTEADIVAFAGVSGDFFPLHVDETYARRTRFGRRIAHGMLTLSLATGLYTLSPEWVIAFYGLDRVRFVRPVGIGETIAVESEVAELLDRDPASGIVVVDQTIVNARGETLVSGRIRMLVRKESASTGECE</sequence>
<proteinExistence type="predicted"/>
<dbReference type="AlphaFoldDB" id="A0A947D050"/>